<dbReference type="OrthoDB" id="9788394at2"/>
<organism evidence="10 11">
    <name type="scientific">Novipirellula aureliae</name>
    <dbReference type="NCBI Taxonomy" id="2527966"/>
    <lineage>
        <taxon>Bacteria</taxon>
        <taxon>Pseudomonadati</taxon>
        <taxon>Planctomycetota</taxon>
        <taxon>Planctomycetia</taxon>
        <taxon>Pirellulales</taxon>
        <taxon>Pirellulaceae</taxon>
        <taxon>Novipirellula</taxon>
    </lineage>
</organism>
<comment type="subcellular location">
    <subcellularLocation>
        <location evidence="8">Cytoplasm</location>
    </subcellularLocation>
</comment>
<keyword evidence="1 8" id="KW-0963">Cytoplasm</keyword>
<evidence type="ECO:0000313" key="11">
    <source>
        <dbReference type="Proteomes" id="UP000315471"/>
    </source>
</evidence>
<dbReference type="Gene3D" id="3.90.550.10">
    <property type="entry name" value="Spore Coat Polysaccharide Biosynthesis Protein SpsA, Chain A"/>
    <property type="match status" value="1"/>
</dbReference>
<evidence type="ECO:0000256" key="3">
    <source>
        <dbReference type="ARBA" id="ARBA00022723"/>
    </source>
</evidence>
<evidence type="ECO:0000256" key="8">
    <source>
        <dbReference type="HAMAP-Rule" id="MF_00316"/>
    </source>
</evidence>
<dbReference type="InterPro" id="IPR013482">
    <property type="entry name" value="Molybde_CF_guanTrfase"/>
</dbReference>
<dbReference type="InterPro" id="IPR029044">
    <property type="entry name" value="Nucleotide-diphossugar_trans"/>
</dbReference>
<dbReference type="InterPro" id="IPR025877">
    <property type="entry name" value="MobA-like_NTP_Trfase"/>
</dbReference>
<feature type="binding site" evidence="8">
    <location>
        <position position="95"/>
    </location>
    <ligand>
        <name>GTP</name>
        <dbReference type="ChEBI" id="CHEBI:37565"/>
    </ligand>
</feature>
<keyword evidence="2 8" id="KW-0808">Transferase</keyword>
<dbReference type="AlphaFoldDB" id="A0A5C6E9G8"/>
<evidence type="ECO:0000313" key="10">
    <source>
        <dbReference type="EMBL" id="TWU45622.1"/>
    </source>
</evidence>
<accession>A0A5C6E9G8</accession>
<dbReference type="EMBL" id="SJPY01000001">
    <property type="protein sequence ID" value="TWU45622.1"/>
    <property type="molecule type" value="Genomic_DNA"/>
</dbReference>
<dbReference type="HAMAP" id="MF_00316">
    <property type="entry name" value="MobA"/>
    <property type="match status" value="1"/>
</dbReference>
<keyword evidence="11" id="KW-1185">Reference proteome</keyword>
<keyword evidence="3 8" id="KW-0479">Metal-binding</keyword>
<comment type="cofactor">
    <cofactor evidence="8">
        <name>Mg(2+)</name>
        <dbReference type="ChEBI" id="CHEBI:18420"/>
    </cofactor>
</comment>
<reference evidence="10 11" key="1">
    <citation type="submission" date="2019-02" db="EMBL/GenBank/DDBJ databases">
        <title>Deep-cultivation of Planctomycetes and their phenomic and genomic characterization uncovers novel biology.</title>
        <authorList>
            <person name="Wiegand S."/>
            <person name="Jogler M."/>
            <person name="Boedeker C."/>
            <person name="Pinto D."/>
            <person name="Vollmers J."/>
            <person name="Rivas-Marin E."/>
            <person name="Kohn T."/>
            <person name="Peeters S.H."/>
            <person name="Heuer A."/>
            <person name="Rast P."/>
            <person name="Oberbeckmann S."/>
            <person name="Bunk B."/>
            <person name="Jeske O."/>
            <person name="Meyerdierks A."/>
            <person name="Storesund J.E."/>
            <person name="Kallscheuer N."/>
            <person name="Luecker S."/>
            <person name="Lage O.M."/>
            <person name="Pohl T."/>
            <person name="Merkel B.J."/>
            <person name="Hornburger P."/>
            <person name="Mueller R.-W."/>
            <person name="Bruemmer F."/>
            <person name="Labrenz M."/>
            <person name="Spormann A.M."/>
            <person name="Op Den Camp H."/>
            <person name="Overmann J."/>
            <person name="Amann R."/>
            <person name="Jetten M.S.M."/>
            <person name="Mascher T."/>
            <person name="Medema M.H."/>
            <person name="Devos D.P."/>
            <person name="Kaster A.-K."/>
            <person name="Ovreas L."/>
            <person name="Rohde M."/>
            <person name="Galperin M.Y."/>
            <person name="Jogler C."/>
        </authorList>
    </citation>
    <scope>NUCLEOTIDE SEQUENCE [LARGE SCALE GENOMIC DNA]</scope>
    <source>
        <strain evidence="10 11">Q31b</strain>
    </source>
</reference>
<comment type="catalytic activity">
    <reaction evidence="8">
        <text>Mo-molybdopterin + GTP + H(+) = Mo-molybdopterin guanine dinucleotide + diphosphate</text>
        <dbReference type="Rhea" id="RHEA:34243"/>
        <dbReference type="ChEBI" id="CHEBI:15378"/>
        <dbReference type="ChEBI" id="CHEBI:33019"/>
        <dbReference type="ChEBI" id="CHEBI:37565"/>
        <dbReference type="ChEBI" id="CHEBI:71302"/>
        <dbReference type="ChEBI" id="CHEBI:71310"/>
        <dbReference type="EC" id="2.7.7.77"/>
    </reaction>
</comment>
<dbReference type="GO" id="GO:0005525">
    <property type="term" value="F:GTP binding"/>
    <property type="evidence" value="ECO:0007669"/>
    <property type="project" value="UniProtKB-UniRule"/>
</dbReference>
<evidence type="ECO:0000256" key="2">
    <source>
        <dbReference type="ARBA" id="ARBA00022679"/>
    </source>
</evidence>
<keyword evidence="7 8" id="KW-0501">Molybdenum cofactor biosynthesis</keyword>
<dbReference type="GO" id="GO:0006777">
    <property type="term" value="P:Mo-molybdopterin cofactor biosynthetic process"/>
    <property type="evidence" value="ECO:0007669"/>
    <property type="project" value="UniProtKB-KW"/>
</dbReference>
<dbReference type="GO" id="GO:0005737">
    <property type="term" value="C:cytoplasm"/>
    <property type="evidence" value="ECO:0007669"/>
    <property type="project" value="UniProtKB-SubCell"/>
</dbReference>
<evidence type="ECO:0000256" key="4">
    <source>
        <dbReference type="ARBA" id="ARBA00022741"/>
    </source>
</evidence>
<dbReference type="GO" id="GO:0061603">
    <property type="term" value="F:molybdenum cofactor guanylyltransferase activity"/>
    <property type="evidence" value="ECO:0007669"/>
    <property type="project" value="UniProtKB-EC"/>
</dbReference>
<dbReference type="CDD" id="cd02503">
    <property type="entry name" value="MobA"/>
    <property type="match status" value="1"/>
</dbReference>
<comment type="caution">
    <text evidence="8">Lacks conserved residue(s) required for the propagation of feature annotation.</text>
</comment>
<evidence type="ECO:0000259" key="9">
    <source>
        <dbReference type="Pfam" id="PF12804"/>
    </source>
</evidence>
<keyword evidence="6 8" id="KW-0342">GTP-binding</keyword>
<comment type="caution">
    <text evidence="10">The sequence shown here is derived from an EMBL/GenBank/DDBJ whole genome shotgun (WGS) entry which is preliminary data.</text>
</comment>
<keyword evidence="4 8" id="KW-0547">Nucleotide-binding</keyword>
<dbReference type="Proteomes" id="UP000315471">
    <property type="component" value="Unassembled WGS sequence"/>
</dbReference>
<proteinExistence type="inferred from homology"/>
<comment type="domain">
    <text evidence="8">The N-terminal domain determines nucleotide recognition and specific binding, while the C-terminal domain determines the specific binding to the target protein.</text>
</comment>
<dbReference type="SUPFAM" id="SSF53448">
    <property type="entry name" value="Nucleotide-diphospho-sugar transferases"/>
    <property type="match status" value="1"/>
</dbReference>
<comment type="function">
    <text evidence="8">Transfers a GMP moiety from GTP to Mo-molybdopterin (Mo-MPT) cofactor (Moco or molybdenum cofactor) to form Mo-molybdopterin guanine dinucleotide (Mo-MGD) cofactor.</text>
</comment>
<sequence>MITPESNSASSANCEQKGRLKTSQSFTEQWDRMKLLCVVLCGGRSSRMGTDKAELIHPTGKTFLHHAVDRAKEVSQDVYLSGYARPGATCPTIVDPVAFRGPATGIAAAVARAADEHFAGCLVTPVDMPNLTSKHLMRLRQEWLKSPGELIVAMSAEDGQLQPLVAIYPAGFADSLRALAESERRGLVSWFSTRPHRIFELSAIDCQNINTRADHETNQTSIYRAADAD</sequence>
<evidence type="ECO:0000256" key="5">
    <source>
        <dbReference type="ARBA" id="ARBA00022842"/>
    </source>
</evidence>
<evidence type="ECO:0000256" key="7">
    <source>
        <dbReference type="ARBA" id="ARBA00023150"/>
    </source>
</evidence>
<gene>
    <name evidence="8" type="primary">mobA</name>
    <name evidence="10" type="ORF">Q31b_07980</name>
</gene>
<name>A0A5C6E9G8_9BACT</name>
<evidence type="ECO:0000256" key="1">
    <source>
        <dbReference type="ARBA" id="ARBA00022490"/>
    </source>
</evidence>
<feature type="binding site" evidence="8">
    <location>
        <position position="127"/>
    </location>
    <ligand>
        <name>GTP</name>
        <dbReference type="ChEBI" id="CHEBI:37565"/>
    </ligand>
</feature>
<dbReference type="GO" id="GO:0046872">
    <property type="term" value="F:metal ion binding"/>
    <property type="evidence" value="ECO:0007669"/>
    <property type="project" value="UniProtKB-KW"/>
</dbReference>
<dbReference type="EC" id="2.7.7.77" evidence="8"/>
<dbReference type="PANTHER" id="PTHR19136:SF81">
    <property type="entry name" value="MOLYBDENUM COFACTOR GUANYLYLTRANSFERASE"/>
    <property type="match status" value="1"/>
</dbReference>
<dbReference type="PANTHER" id="PTHR19136">
    <property type="entry name" value="MOLYBDENUM COFACTOR GUANYLYLTRANSFERASE"/>
    <property type="match status" value="1"/>
</dbReference>
<feature type="binding site" evidence="8">
    <location>
        <position position="127"/>
    </location>
    <ligand>
        <name>Mg(2+)</name>
        <dbReference type="ChEBI" id="CHEBI:18420"/>
    </ligand>
</feature>
<keyword evidence="5 8" id="KW-0460">Magnesium</keyword>
<protein>
    <recommendedName>
        <fullName evidence="8">Probable molybdenum cofactor guanylyltransferase</fullName>
        <shortName evidence="8">MoCo guanylyltransferase</shortName>
        <ecNumber evidence="8">2.7.7.77</ecNumber>
    </recommendedName>
    <alternativeName>
        <fullName evidence="8">GTP:molybdopterin guanylyltransferase</fullName>
    </alternativeName>
    <alternativeName>
        <fullName evidence="8">Mo-MPT guanylyltransferase</fullName>
    </alternativeName>
    <alternativeName>
        <fullName evidence="8">Molybdopterin guanylyltransferase</fullName>
    </alternativeName>
    <alternativeName>
        <fullName evidence="8">Molybdopterin-guanine dinucleotide synthase</fullName>
        <shortName evidence="8">MGD synthase</shortName>
    </alternativeName>
</protein>
<comment type="similarity">
    <text evidence="8">Belongs to the MobA family.</text>
</comment>
<feature type="binding site" evidence="8">
    <location>
        <begin position="40"/>
        <end position="42"/>
    </location>
    <ligand>
        <name>GTP</name>
        <dbReference type="ChEBI" id="CHEBI:37565"/>
    </ligand>
</feature>
<feature type="domain" description="MobA-like NTP transferase" evidence="9">
    <location>
        <begin position="37"/>
        <end position="191"/>
    </location>
</feature>
<dbReference type="Pfam" id="PF12804">
    <property type="entry name" value="NTP_transf_3"/>
    <property type="match status" value="1"/>
</dbReference>
<evidence type="ECO:0000256" key="6">
    <source>
        <dbReference type="ARBA" id="ARBA00023134"/>
    </source>
</evidence>